<dbReference type="Pfam" id="PF13359">
    <property type="entry name" value="DDE_Tnp_4"/>
    <property type="match status" value="1"/>
</dbReference>
<evidence type="ECO:0000256" key="2">
    <source>
        <dbReference type="ARBA" id="ARBA00022723"/>
    </source>
</evidence>
<comment type="cofactor">
    <cofactor evidence="1">
        <name>a divalent metal cation</name>
        <dbReference type="ChEBI" id="CHEBI:60240"/>
    </cofactor>
</comment>
<evidence type="ECO:0000313" key="5">
    <source>
        <dbReference type="Proteomes" id="UP000553459"/>
    </source>
</evidence>
<reference evidence="4 5" key="1">
    <citation type="submission" date="2019-11" db="EMBL/GenBank/DDBJ databases">
        <title>Characterization of Elizabethkingia argenteiflava sp. nov., isolated from inner surface of Soybean Pods.</title>
        <authorList>
            <person name="Mo S."/>
        </authorList>
    </citation>
    <scope>NUCLEOTIDE SEQUENCE [LARGE SCALE GENOMIC DNA]</scope>
    <source>
        <strain evidence="4 5">YB22</strain>
    </source>
</reference>
<evidence type="ECO:0000256" key="1">
    <source>
        <dbReference type="ARBA" id="ARBA00001968"/>
    </source>
</evidence>
<organism evidence="4 5">
    <name type="scientific">Elizabethkingia argenteiflava</name>
    <dbReference type="NCBI Taxonomy" id="2681556"/>
    <lineage>
        <taxon>Bacteria</taxon>
        <taxon>Pseudomonadati</taxon>
        <taxon>Bacteroidota</taxon>
        <taxon>Flavobacteriia</taxon>
        <taxon>Flavobacteriales</taxon>
        <taxon>Weeksellaceae</taxon>
        <taxon>Elizabethkingia</taxon>
    </lineage>
</organism>
<dbReference type="EMBL" id="JAAABJ010000333">
    <property type="protein sequence ID" value="NAW50494.1"/>
    <property type="molecule type" value="Genomic_DNA"/>
</dbReference>
<dbReference type="AlphaFoldDB" id="A0A845PRM1"/>
<keyword evidence="5" id="KW-1185">Reference proteome</keyword>
<feature type="domain" description="DDE Tnp4" evidence="3">
    <location>
        <begin position="2"/>
        <end position="84"/>
    </location>
</feature>
<keyword evidence="2" id="KW-0479">Metal-binding</keyword>
<dbReference type="InterPro" id="IPR027806">
    <property type="entry name" value="HARBI1_dom"/>
</dbReference>
<gene>
    <name evidence="4" type="ORF">GNY06_03535</name>
</gene>
<name>A0A845PRM1_9FLAO</name>
<accession>A0A845PRM1</accession>
<dbReference type="RefSeq" id="WP_394350822.1">
    <property type="nucleotide sequence ID" value="NZ_JAAABJ010000333.1"/>
</dbReference>
<feature type="non-terminal residue" evidence="4">
    <location>
        <position position="1"/>
    </location>
</feature>
<dbReference type="GO" id="GO:0046872">
    <property type="term" value="F:metal ion binding"/>
    <property type="evidence" value="ECO:0007669"/>
    <property type="project" value="UniProtKB-KW"/>
</dbReference>
<sequence>TPSRMGGEKLGYQGRKKAKTTNSIFLCDHRGQMLAMGSPKSGDHHDLYQIEGSLKEILSLLSEAEIDHKGLFLNADTGFDSENLRQMLEKEKIIANIKTISGIIKQLRII</sequence>
<dbReference type="Proteomes" id="UP000553459">
    <property type="component" value="Unassembled WGS sequence"/>
</dbReference>
<comment type="caution">
    <text evidence="4">The sequence shown here is derived from an EMBL/GenBank/DDBJ whole genome shotgun (WGS) entry which is preliminary data.</text>
</comment>
<protein>
    <recommendedName>
        <fullName evidence="3">DDE Tnp4 domain-containing protein</fullName>
    </recommendedName>
</protein>
<proteinExistence type="predicted"/>
<evidence type="ECO:0000313" key="4">
    <source>
        <dbReference type="EMBL" id="NAW50494.1"/>
    </source>
</evidence>
<evidence type="ECO:0000259" key="3">
    <source>
        <dbReference type="Pfam" id="PF13359"/>
    </source>
</evidence>